<feature type="transmembrane region" description="Helical" evidence="1">
    <location>
        <begin position="70"/>
        <end position="91"/>
    </location>
</feature>
<organism evidence="2 3">
    <name type="scientific">Streptomyces flavochromogenes</name>
    <dbReference type="NCBI Taxonomy" id="68199"/>
    <lineage>
        <taxon>Bacteria</taxon>
        <taxon>Bacillati</taxon>
        <taxon>Actinomycetota</taxon>
        <taxon>Actinomycetes</taxon>
        <taxon>Kitasatosporales</taxon>
        <taxon>Streptomycetaceae</taxon>
        <taxon>Streptomyces</taxon>
    </lineage>
</organism>
<dbReference type="RefSeq" id="WP_388308080.1">
    <property type="nucleotide sequence ID" value="NZ_JBIBDZ010000005.1"/>
</dbReference>
<proteinExistence type="predicted"/>
<dbReference type="Pfam" id="PF06912">
    <property type="entry name" value="DUF1275"/>
    <property type="match status" value="1"/>
</dbReference>
<feature type="transmembrane region" description="Helical" evidence="1">
    <location>
        <begin position="103"/>
        <end position="123"/>
    </location>
</feature>
<feature type="transmembrane region" description="Helical" evidence="1">
    <location>
        <begin position="26"/>
        <end position="50"/>
    </location>
</feature>
<name>A0ABW6XSH6_9ACTN</name>
<evidence type="ECO:0000256" key="1">
    <source>
        <dbReference type="SAM" id="Phobius"/>
    </source>
</evidence>
<evidence type="ECO:0000313" key="3">
    <source>
        <dbReference type="Proteomes" id="UP001602370"/>
    </source>
</evidence>
<dbReference type="PANTHER" id="PTHR37488">
    <property type="entry name" value="DUF1275 DOMAIN-CONTAINING PROTEIN"/>
    <property type="match status" value="1"/>
</dbReference>
<sequence length="242" mass="24230">MRKLLVDFAHTLVPPKGDRDGPLPPLMLTLTVVTGLVDAVSFLGLGQVFVANMTGNVALLGFALAGAEGLSAPATLVSLASFLVGAVAGGRFGARFAAHRGRLLASSLALQAVLVAAALATALAARDSVGTPGRYTLIVTLGLAMGMQTAVARRIGVPDLTTTVLTQTLTGLASDPAPAGGDGPRPGRRILSVLALVLGALVGALLLDAGLAVVLGVALALLVVAAVVTRRLAATDAVWVRP</sequence>
<gene>
    <name evidence="2" type="ORF">ACFY8C_19280</name>
</gene>
<dbReference type="EMBL" id="JBIBDZ010000005">
    <property type="protein sequence ID" value="MFF5920460.1"/>
    <property type="molecule type" value="Genomic_DNA"/>
</dbReference>
<dbReference type="PANTHER" id="PTHR37488:SF2">
    <property type="entry name" value="DUF1275 DOMAIN-CONTAINING PROTEIN"/>
    <property type="match status" value="1"/>
</dbReference>
<reference evidence="2 3" key="1">
    <citation type="submission" date="2024-10" db="EMBL/GenBank/DDBJ databases">
        <title>The Natural Products Discovery Center: Release of the First 8490 Sequenced Strains for Exploring Actinobacteria Biosynthetic Diversity.</title>
        <authorList>
            <person name="Kalkreuter E."/>
            <person name="Kautsar S.A."/>
            <person name="Yang D."/>
            <person name="Bader C.D."/>
            <person name="Teijaro C.N."/>
            <person name="Fluegel L."/>
            <person name="Davis C.M."/>
            <person name="Simpson J.R."/>
            <person name="Lauterbach L."/>
            <person name="Steele A.D."/>
            <person name="Gui C."/>
            <person name="Meng S."/>
            <person name="Li G."/>
            <person name="Viehrig K."/>
            <person name="Ye F."/>
            <person name="Su P."/>
            <person name="Kiefer A.F."/>
            <person name="Nichols A."/>
            <person name="Cepeda A.J."/>
            <person name="Yan W."/>
            <person name="Fan B."/>
            <person name="Jiang Y."/>
            <person name="Adhikari A."/>
            <person name="Zheng C.-J."/>
            <person name="Schuster L."/>
            <person name="Cowan T.M."/>
            <person name="Smanski M.J."/>
            <person name="Chevrette M.G."/>
            <person name="De Carvalho L.P.S."/>
            <person name="Shen B."/>
        </authorList>
    </citation>
    <scope>NUCLEOTIDE SEQUENCE [LARGE SCALE GENOMIC DNA]</scope>
    <source>
        <strain evidence="2 3">NPDC012605</strain>
    </source>
</reference>
<protein>
    <submittedName>
        <fullName evidence="2">YoaK family protein</fullName>
    </submittedName>
</protein>
<comment type="caution">
    <text evidence="2">The sequence shown here is derived from an EMBL/GenBank/DDBJ whole genome shotgun (WGS) entry which is preliminary data.</text>
</comment>
<keyword evidence="3" id="KW-1185">Reference proteome</keyword>
<keyword evidence="1" id="KW-0812">Transmembrane</keyword>
<dbReference type="InterPro" id="IPR010699">
    <property type="entry name" value="DUF1275"/>
</dbReference>
<feature type="transmembrane region" description="Helical" evidence="1">
    <location>
        <begin position="190"/>
        <end position="207"/>
    </location>
</feature>
<dbReference type="Proteomes" id="UP001602370">
    <property type="component" value="Unassembled WGS sequence"/>
</dbReference>
<keyword evidence="1" id="KW-1133">Transmembrane helix</keyword>
<feature type="transmembrane region" description="Helical" evidence="1">
    <location>
        <begin position="213"/>
        <end position="233"/>
    </location>
</feature>
<evidence type="ECO:0000313" key="2">
    <source>
        <dbReference type="EMBL" id="MFF5920460.1"/>
    </source>
</evidence>
<keyword evidence="1" id="KW-0472">Membrane</keyword>
<accession>A0ABW6XSH6</accession>
<feature type="transmembrane region" description="Helical" evidence="1">
    <location>
        <begin position="135"/>
        <end position="152"/>
    </location>
</feature>